<dbReference type="Pfam" id="PF02797">
    <property type="entry name" value="Chal_sti_synt_C"/>
    <property type="match status" value="1"/>
</dbReference>
<dbReference type="PANTHER" id="PTHR11877">
    <property type="entry name" value="HYDROXYMETHYLGLUTARYL-COA SYNTHASE"/>
    <property type="match status" value="1"/>
</dbReference>
<proteinExistence type="inferred from homology"/>
<dbReference type="SUPFAM" id="SSF53901">
    <property type="entry name" value="Thiolase-like"/>
    <property type="match status" value="2"/>
</dbReference>
<dbReference type="RefSeq" id="WP_316629554.1">
    <property type="nucleotide sequence ID" value="NZ_CP169082.1"/>
</dbReference>
<evidence type="ECO:0000313" key="7">
    <source>
        <dbReference type="Proteomes" id="UP001596152"/>
    </source>
</evidence>
<accession>A0ABW0FTG1</accession>
<keyword evidence="7" id="KW-1185">Reference proteome</keyword>
<dbReference type="InterPro" id="IPR016039">
    <property type="entry name" value="Thiolase-like"/>
</dbReference>
<protein>
    <submittedName>
        <fullName evidence="6">Type III polyketide synthase</fullName>
    </submittedName>
</protein>
<comment type="caution">
    <text evidence="6">The sequence shown here is derived from an EMBL/GenBank/DDBJ whole genome shotgun (WGS) entry which is preliminary data.</text>
</comment>
<dbReference type="PANTHER" id="PTHR11877:SF99">
    <property type="entry name" value="1,3,6,8-TETRAHYDROXYNAPHTHALENE SYNTHASE"/>
    <property type="match status" value="1"/>
</dbReference>
<evidence type="ECO:0000259" key="5">
    <source>
        <dbReference type="Pfam" id="PF02797"/>
    </source>
</evidence>
<dbReference type="Gene3D" id="3.40.47.10">
    <property type="match status" value="2"/>
</dbReference>
<comment type="similarity">
    <text evidence="1">Belongs to the thiolase-like superfamily. Chalcone/stilbene synthases family.</text>
</comment>
<dbReference type="CDD" id="cd00831">
    <property type="entry name" value="CHS_like"/>
    <property type="match status" value="1"/>
</dbReference>
<dbReference type="InterPro" id="IPR012328">
    <property type="entry name" value="Chalcone/stilbene_synt_C"/>
</dbReference>
<evidence type="ECO:0000313" key="6">
    <source>
        <dbReference type="EMBL" id="MFC5344722.1"/>
    </source>
</evidence>
<organism evidence="6 7">
    <name type="scientific">Brevundimonas staleyi</name>
    <dbReference type="NCBI Taxonomy" id="74326"/>
    <lineage>
        <taxon>Bacteria</taxon>
        <taxon>Pseudomonadati</taxon>
        <taxon>Pseudomonadota</taxon>
        <taxon>Alphaproteobacteria</taxon>
        <taxon>Caulobacterales</taxon>
        <taxon>Caulobacteraceae</taxon>
        <taxon>Brevundimonas</taxon>
    </lineage>
</organism>
<dbReference type="Pfam" id="PF00195">
    <property type="entry name" value="Chal_sti_synt_N"/>
    <property type="match status" value="1"/>
</dbReference>
<keyword evidence="2" id="KW-0808">Transferase</keyword>
<evidence type="ECO:0000256" key="1">
    <source>
        <dbReference type="ARBA" id="ARBA00005531"/>
    </source>
</evidence>
<name>A0ABW0FTG1_9CAUL</name>
<keyword evidence="3" id="KW-0012">Acyltransferase</keyword>
<evidence type="ECO:0000256" key="3">
    <source>
        <dbReference type="ARBA" id="ARBA00023315"/>
    </source>
</evidence>
<dbReference type="InterPro" id="IPR001099">
    <property type="entry name" value="Chalcone/stilbene_synt_N"/>
</dbReference>
<feature type="domain" description="Chalcone/stilbene synthase N-terminal" evidence="4">
    <location>
        <begin position="38"/>
        <end position="172"/>
    </location>
</feature>
<dbReference type="Proteomes" id="UP001596152">
    <property type="component" value="Unassembled WGS sequence"/>
</dbReference>
<sequence length="320" mass="34296">MFATTFGGFERLAPIYRNALIDTRHSCVPIDWYLQPHSFAERNDLFLEHAVALMAESATSALVQAGLGPEHIDCIVTVCSTGIATPSLEARLMQVMPFRPDVRRVPLFGLGCAGGVMGLARAAEMARAYPESRVLLLVVELCALTFRFQDRSKSNLVATALFGDGAAAAVVSCRDDAEGRVLGASHEHTWPDSLDVMGWDVADDGLKVVFSRDIPSLVQNDFKPIAEAFLAANGLTAADVGGFVCHPGGAKVIEALEGIFALSPGEMRHTREILRDHGNMSSATVLFVLRAALDAREPGPLLLTTLGPGFTTALMLVHPE</sequence>
<dbReference type="InterPro" id="IPR011141">
    <property type="entry name" value="Polyketide_synthase_type-III"/>
</dbReference>
<feature type="domain" description="Chalcone/stilbene synthase C-terminal" evidence="5">
    <location>
        <begin position="189"/>
        <end position="294"/>
    </location>
</feature>
<evidence type="ECO:0000256" key="2">
    <source>
        <dbReference type="ARBA" id="ARBA00022679"/>
    </source>
</evidence>
<dbReference type="EMBL" id="JBHSLF010000024">
    <property type="protein sequence ID" value="MFC5344722.1"/>
    <property type="molecule type" value="Genomic_DNA"/>
</dbReference>
<reference evidence="7" key="1">
    <citation type="journal article" date="2019" name="Int. J. Syst. Evol. Microbiol.">
        <title>The Global Catalogue of Microorganisms (GCM) 10K type strain sequencing project: providing services to taxonomists for standard genome sequencing and annotation.</title>
        <authorList>
            <consortium name="The Broad Institute Genomics Platform"/>
            <consortium name="The Broad Institute Genome Sequencing Center for Infectious Disease"/>
            <person name="Wu L."/>
            <person name="Ma J."/>
        </authorList>
    </citation>
    <scope>NUCLEOTIDE SEQUENCE [LARGE SCALE GENOMIC DNA]</scope>
    <source>
        <strain evidence="7">JCM 12125</strain>
    </source>
</reference>
<gene>
    <name evidence="6" type="ORF">ACFPIE_12425</name>
</gene>
<evidence type="ECO:0000259" key="4">
    <source>
        <dbReference type="Pfam" id="PF00195"/>
    </source>
</evidence>